<comment type="caution">
    <text evidence="1">The sequence shown here is derived from an EMBL/GenBank/DDBJ whole genome shotgun (WGS) entry which is preliminary data.</text>
</comment>
<reference evidence="1" key="1">
    <citation type="submission" date="2023-11" db="EMBL/GenBank/DDBJ databases">
        <authorList>
            <person name="Poullet M."/>
        </authorList>
    </citation>
    <scope>NUCLEOTIDE SEQUENCE</scope>
    <source>
        <strain evidence="1">E1834</strain>
    </source>
</reference>
<sequence length="205" mass="24100">MYSMNESKFLFLQTAKKCTEQIFDKIKNISKKLAKNKILRSKGKIAEKIIDNKEKAIKELKECMGDNLKDKNKQKNNEEKQKIMYKNKLIELLLNDLNDEFKQYLQCEANSFIVKKTCGFNLNQIIKNAEDKKKNKEIKDNFEEVKNAEEIYEISEITPHKEENLQKEIKNKGKNELIESSPNTGTFTGFTLKIKIIFEEICIKY</sequence>
<accession>A0ACB0YAL8</accession>
<keyword evidence="2" id="KW-1185">Reference proteome</keyword>
<protein>
    <submittedName>
        <fullName evidence="1">Uncharacterized protein</fullName>
    </submittedName>
</protein>
<name>A0ACB0YAL8_MELEN</name>
<dbReference type="EMBL" id="CAVMJV010000008">
    <property type="protein sequence ID" value="CAK5037506.1"/>
    <property type="molecule type" value="Genomic_DNA"/>
</dbReference>
<dbReference type="Proteomes" id="UP001497535">
    <property type="component" value="Unassembled WGS sequence"/>
</dbReference>
<evidence type="ECO:0000313" key="2">
    <source>
        <dbReference type="Proteomes" id="UP001497535"/>
    </source>
</evidence>
<gene>
    <name evidence="1" type="ORF">MENTE1834_LOCUS9354</name>
</gene>
<evidence type="ECO:0000313" key="1">
    <source>
        <dbReference type="EMBL" id="CAK5037506.1"/>
    </source>
</evidence>
<proteinExistence type="predicted"/>
<organism evidence="1 2">
    <name type="scientific">Meloidogyne enterolobii</name>
    <name type="common">Root-knot nematode worm</name>
    <name type="synonym">Meloidogyne mayaguensis</name>
    <dbReference type="NCBI Taxonomy" id="390850"/>
    <lineage>
        <taxon>Eukaryota</taxon>
        <taxon>Metazoa</taxon>
        <taxon>Ecdysozoa</taxon>
        <taxon>Nematoda</taxon>
        <taxon>Chromadorea</taxon>
        <taxon>Rhabditida</taxon>
        <taxon>Tylenchina</taxon>
        <taxon>Tylenchomorpha</taxon>
        <taxon>Tylenchoidea</taxon>
        <taxon>Meloidogynidae</taxon>
        <taxon>Meloidogyninae</taxon>
        <taxon>Meloidogyne</taxon>
    </lineage>
</organism>